<gene>
    <name evidence="2" type="ORF">R1sor_001244</name>
</gene>
<accession>A0ABD3GVE3</accession>
<feature type="region of interest" description="Disordered" evidence="1">
    <location>
        <begin position="1"/>
        <end position="91"/>
    </location>
</feature>
<feature type="compositionally biased region" description="Pro residues" evidence="1">
    <location>
        <begin position="23"/>
        <end position="64"/>
    </location>
</feature>
<sequence>MQRRKTRPYFRPPLPPSRNDDNPVPPSPGYAPGPSPGYAPVSPYAPVPPSPGYAPVPSYAPVPPSLGYAPRPSPGYVPPPPSFGGMSSHARSHGYAPVLRSVGIQLGTIVENETEPSSPKTPSDGYSVIVALHEDSAAVWKFERDRLKRNKPEIDPNSHQESRSQHGSGITQAVVIVHAKDGGLLQPAGFHDTYLGS</sequence>
<evidence type="ECO:0000256" key="1">
    <source>
        <dbReference type="SAM" id="MobiDB-lite"/>
    </source>
</evidence>
<feature type="region of interest" description="Disordered" evidence="1">
    <location>
        <begin position="149"/>
        <end position="170"/>
    </location>
</feature>
<proteinExistence type="predicted"/>
<feature type="compositionally biased region" description="Pro residues" evidence="1">
    <location>
        <begin position="71"/>
        <end position="82"/>
    </location>
</feature>
<reference evidence="2 3" key="1">
    <citation type="submission" date="2024-09" db="EMBL/GenBank/DDBJ databases">
        <title>Chromosome-scale assembly of Riccia sorocarpa.</title>
        <authorList>
            <person name="Paukszto L."/>
        </authorList>
    </citation>
    <scope>NUCLEOTIDE SEQUENCE [LARGE SCALE GENOMIC DNA]</scope>
    <source>
        <strain evidence="2">LP-2024</strain>
        <tissue evidence="2">Aerial parts of the thallus</tissue>
    </source>
</reference>
<protein>
    <submittedName>
        <fullName evidence="2">Uncharacterized protein</fullName>
    </submittedName>
</protein>
<dbReference type="EMBL" id="JBJQOH010000006">
    <property type="protein sequence ID" value="KAL3683222.1"/>
    <property type="molecule type" value="Genomic_DNA"/>
</dbReference>
<dbReference type="AlphaFoldDB" id="A0ABD3GVE3"/>
<evidence type="ECO:0000313" key="2">
    <source>
        <dbReference type="EMBL" id="KAL3683222.1"/>
    </source>
</evidence>
<organism evidence="2 3">
    <name type="scientific">Riccia sorocarpa</name>
    <dbReference type="NCBI Taxonomy" id="122646"/>
    <lineage>
        <taxon>Eukaryota</taxon>
        <taxon>Viridiplantae</taxon>
        <taxon>Streptophyta</taxon>
        <taxon>Embryophyta</taxon>
        <taxon>Marchantiophyta</taxon>
        <taxon>Marchantiopsida</taxon>
        <taxon>Marchantiidae</taxon>
        <taxon>Marchantiales</taxon>
        <taxon>Ricciaceae</taxon>
        <taxon>Riccia</taxon>
    </lineage>
</organism>
<dbReference type="Proteomes" id="UP001633002">
    <property type="component" value="Unassembled WGS sequence"/>
</dbReference>
<keyword evidence="3" id="KW-1185">Reference proteome</keyword>
<name>A0ABD3GVE3_9MARC</name>
<comment type="caution">
    <text evidence="2">The sequence shown here is derived from an EMBL/GenBank/DDBJ whole genome shotgun (WGS) entry which is preliminary data.</text>
</comment>
<feature type="compositionally biased region" description="Basic and acidic residues" evidence="1">
    <location>
        <begin position="149"/>
        <end position="164"/>
    </location>
</feature>
<evidence type="ECO:0000313" key="3">
    <source>
        <dbReference type="Proteomes" id="UP001633002"/>
    </source>
</evidence>